<dbReference type="AlphaFoldDB" id="A0A8J4G8F5"/>
<dbReference type="InterPro" id="IPR013632">
    <property type="entry name" value="Rad51_C"/>
</dbReference>
<dbReference type="GO" id="GO:0140664">
    <property type="term" value="F:ATP-dependent DNA damage sensor activity"/>
    <property type="evidence" value="ECO:0007669"/>
    <property type="project" value="InterPro"/>
</dbReference>
<dbReference type="EMBL" id="BNCQ01000010">
    <property type="protein sequence ID" value="GIM02038.1"/>
    <property type="molecule type" value="Genomic_DNA"/>
</dbReference>
<name>A0A8J4G8F5_9CHLO</name>
<dbReference type="GO" id="GO:0005524">
    <property type="term" value="F:ATP binding"/>
    <property type="evidence" value="ECO:0007669"/>
    <property type="project" value="UniProtKB-KW"/>
</dbReference>
<dbReference type="GO" id="GO:0005657">
    <property type="term" value="C:replication fork"/>
    <property type="evidence" value="ECO:0007669"/>
    <property type="project" value="TreeGrafter"/>
</dbReference>
<gene>
    <name evidence="4" type="ORF">Vretimale_6768</name>
</gene>
<dbReference type="PIRSF" id="PIRSF005856">
    <property type="entry name" value="Rad51"/>
    <property type="match status" value="1"/>
</dbReference>
<accession>A0A8J4G8F5</accession>
<dbReference type="PANTHER" id="PTHR46487">
    <property type="entry name" value="DNA REPAIR PROTEIN XRCC3"/>
    <property type="match status" value="1"/>
</dbReference>
<dbReference type="SUPFAM" id="SSF52540">
    <property type="entry name" value="P-loop containing nucleoside triphosphate hydrolases"/>
    <property type="match status" value="1"/>
</dbReference>
<evidence type="ECO:0000259" key="3">
    <source>
        <dbReference type="PROSITE" id="PS50162"/>
    </source>
</evidence>
<feature type="domain" description="RecA family profile 1" evidence="3">
    <location>
        <begin position="124"/>
        <end position="297"/>
    </location>
</feature>
<proteinExistence type="predicted"/>
<dbReference type="InterPro" id="IPR020588">
    <property type="entry name" value="RecA_ATP-bd"/>
</dbReference>
<evidence type="ECO:0000313" key="4">
    <source>
        <dbReference type="EMBL" id="GIM02038.1"/>
    </source>
</evidence>
<keyword evidence="2" id="KW-0067">ATP-binding</keyword>
<dbReference type="Proteomes" id="UP000722791">
    <property type="component" value="Unassembled WGS sequence"/>
</dbReference>
<dbReference type="InterPro" id="IPR016467">
    <property type="entry name" value="DNA_recomb/repair_RecA-like"/>
</dbReference>
<dbReference type="GO" id="GO:0033065">
    <property type="term" value="C:Rad51C-XRCC3 complex"/>
    <property type="evidence" value="ECO:0007669"/>
    <property type="project" value="TreeGrafter"/>
</dbReference>
<sequence length="398" mass="42981">VTGVEKAGTVFQPLYNFSYHVLKTSCTYQYLTIHQSRINRLFPTRFTTLLVGYMLQPIDLTQQIPLKATLGCTVLDGFLRGGLPCGTITELTGGLLGAIPAMARFLDSRLTVRSVPSLSELCPAGEAAAGKTQLALQSLLTVQLPQSEGGLGGKAVYIYTEGKPPIERLQSILTNRFNGRPDVNLANVLIEERPIAMPEDLLRSIRQLEVLLEREVTVPMAAAAAGTRLEAAATASRRVVRLLVIDSVARVFRDAGESDEPQVQQLHRRAAQLFGLTALLKRLAQEYQLAVLLTNQVMDDFNTAGETPLGVVGGGGVGSRPAPLVSSGRRVLPALGLAWANCVNCRLFAARHEAWDGGVVRSLQVVFAPHLPHSYCCFKVDQQGIRGLTDEGGEQDGT</sequence>
<dbReference type="PANTHER" id="PTHR46487:SF1">
    <property type="entry name" value="DNA REPAIR PROTEIN XRCC3"/>
    <property type="match status" value="1"/>
</dbReference>
<dbReference type="InterPro" id="IPR027417">
    <property type="entry name" value="P-loop_NTPase"/>
</dbReference>
<organism evidence="4 5">
    <name type="scientific">Volvox reticuliferus</name>
    <dbReference type="NCBI Taxonomy" id="1737510"/>
    <lineage>
        <taxon>Eukaryota</taxon>
        <taxon>Viridiplantae</taxon>
        <taxon>Chlorophyta</taxon>
        <taxon>core chlorophytes</taxon>
        <taxon>Chlorophyceae</taxon>
        <taxon>CS clade</taxon>
        <taxon>Chlamydomonadales</taxon>
        <taxon>Volvocaceae</taxon>
        <taxon>Volvox</taxon>
    </lineage>
</organism>
<evidence type="ECO:0000256" key="1">
    <source>
        <dbReference type="ARBA" id="ARBA00022741"/>
    </source>
</evidence>
<evidence type="ECO:0000313" key="5">
    <source>
        <dbReference type="Proteomes" id="UP000722791"/>
    </source>
</evidence>
<dbReference type="GO" id="GO:0090656">
    <property type="term" value="P:t-circle formation"/>
    <property type="evidence" value="ECO:0007669"/>
    <property type="project" value="TreeGrafter"/>
</dbReference>
<comment type="caution">
    <text evidence="4">The sequence shown here is derived from an EMBL/GenBank/DDBJ whole genome shotgun (WGS) entry which is preliminary data.</text>
</comment>
<dbReference type="Pfam" id="PF08423">
    <property type="entry name" value="Rad51"/>
    <property type="match status" value="2"/>
</dbReference>
<dbReference type="GO" id="GO:0045003">
    <property type="term" value="P:double-strand break repair via synthesis-dependent strand annealing"/>
    <property type="evidence" value="ECO:0007669"/>
    <property type="project" value="TreeGrafter"/>
</dbReference>
<protein>
    <recommendedName>
        <fullName evidence="3">RecA family profile 1 domain-containing protein</fullName>
    </recommendedName>
</protein>
<keyword evidence="1" id="KW-0547">Nucleotide-binding</keyword>
<feature type="non-terminal residue" evidence="4">
    <location>
        <position position="1"/>
    </location>
</feature>
<dbReference type="GO" id="GO:0071140">
    <property type="term" value="P:resolution of mitotic recombination intermediates"/>
    <property type="evidence" value="ECO:0007669"/>
    <property type="project" value="TreeGrafter"/>
</dbReference>
<reference evidence="4" key="1">
    <citation type="journal article" date="2021" name="Proc. Natl. Acad. Sci. U.S.A.">
        <title>Three genomes in the algal genus Volvox reveal the fate of a haploid sex-determining region after a transition to homothallism.</title>
        <authorList>
            <person name="Yamamoto K."/>
            <person name="Hamaji T."/>
            <person name="Kawai-Toyooka H."/>
            <person name="Matsuzaki R."/>
            <person name="Takahashi F."/>
            <person name="Nishimura Y."/>
            <person name="Kawachi M."/>
            <person name="Noguchi H."/>
            <person name="Minakuchi Y."/>
            <person name="Umen J.G."/>
            <person name="Toyoda A."/>
            <person name="Nozaki H."/>
        </authorList>
    </citation>
    <scope>NUCLEOTIDE SEQUENCE</scope>
    <source>
        <strain evidence="4">NIES-3785</strain>
    </source>
</reference>
<dbReference type="GO" id="GO:0000400">
    <property type="term" value="F:four-way junction DNA binding"/>
    <property type="evidence" value="ECO:0007669"/>
    <property type="project" value="TreeGrafter"/>
</dbReference>
<dbReference type="Gene3D" id="3.40.50.300">
    <property type="entry name" value="P-loop containing nucleotide triphosphate hydrolases"/>
    <property type="match status" value="1"/>
</dbReference>
<dbReference type="PROSITE" id="PS50162">
    <property type="entry name" value="RECA_2"/>
    <property type="match status" value="1"/>
</dbReference>
<evidence type="ECO:0000256" key="2">
    <source>
        <dbReference type="ARBA" id="ARBA00022840"/>
    </source>
</evidence>
<dbReference type="GO" id="GO:0000722">
    <property type="term" value="P:telomere maintenance via recombination"/>
    <property type="evidence" value="ECO:0007669"/>
    <property type="project" value="TreeGrafter"/>
</dbReference>